<dbReference type="AlphaFoldDB" id="K3ZZ04"/>
<dbReference type="EMBL" id="AGNK02001243">
    <property type="status" value="NOT_ANNOTATED_CDS"/>
    <property type="molecule type" value="Genomic_DNA"/>
</dbReference>
<reference evidence="1" key="2">
    <citation type="submission" date="2018-08" db="UniProtKB">
        <authorList>
            <consortium name="EnsemblPlants"/>
        </authorList>
    </citation>
    <scope>IDENTIFICATION</scope>
    <source>
        <strain evidence="1">Yugu1</strain>
    </source>
</reference>
<organism evidence="1 2">
    <name type="scientific">Setaria italica</name>
    <name type="common">Foxtail millet</name>
    <name type="synonym">Panicum italicum</name>
    <dbReference type="NCBI Taxonomy" id="4555"/>
    <lineage>
        <taxon>Eukaryota</taxon>
        <taxon>Viridiplantae</taxon>
        <taxon>Streptophyta</taxon>
        <taxon>Embryophyta</taxon>
        <taxon>Tracheophyta</taxon>
        <taxon>Spermatophyta</taxon>
        <taxon>Magnoliopsida</taxon>
        <taxon>Liliopsida</taxon>
        <taxon>Poales</taxon>
        <taxon>Poaceae</taxon>
        <taxon>PACMAD clade</taxon>
        <taxon>Panicoideae</taxon>
        <taxon>Panicodae</taxon>
        <taxon>Paniceae</taxon>
        <taxon>Cenchrinae</taxon>
        <taxon>Setaria</taxon>
    </lineage>
</organism>
<dbReference type="EnsemblPlants" id="KQL25681">
    <property type="protein sequence ID" value="KQL25681"/>
    <property type="gene ID" value="SETIT_031836mg"/>
</dbReference>
<dbReference type="Gramene" id="KQL25681">
    <property type="protein sequence ID" value="KQL25681"/>
    <property type="gene ID" value="SETIT_031836mg"/>
</dbReference>
<dbReference type="Proteomes" id="UP000004995">
    <property type="component" value="Unassembled WGS sequence"/>
</dbReference>
<dbReference type="HOGENOM" id="CLU_3072258_0_0_1"/>
<sequence>MLMLPFLRFCYLQRDAGGIAACAVLKRALAARMRRYLWFLLKLTISVISQYMS</sequence>
<reference evidence="2" key="1">
    <citation type="journal article" date="2012" name="Nat. Biotechnol.">
        <title>Reference genome sequence of the model plant Setaria.</title>
        <authorList>
            <person name="Bennetzen J.L."/>
            <person name="Schmutz J."/>
            <person name="Wang H."/>
            <person name="Percifield R."/>
            <person name="Hawkins J."/>
            <person name="Pontaroli A.C."/>
            <person name="Estep M."/>
            <person name="Feng L."/>
            <person name="Vaughn J.N."/>
            <person name="Grimwood J."/>
            <person name="Jenkins J."/>
            <person name="Barry K."/>
            <person name="Lindquist E."/>
            <person name="Hellsten U."/>
            <person name="Deshpande S."/>
            <person name="Wang X."/>
            <person name="Wu X."/>
            <person name="Mitros T."/>
            <person name="Triplett J."/>
            <person name="Yang X."/>
            <person name="Ye C.Y."/>
            <person name="Mauro-Herrera M."/>
            <person name="Wang L."/>
            <person name="Li P."/>
            <person name="Sharma M."/>
            <person name="Sharma R."/>
            <person name="Ronald P.C."/>
            <person name="Panaud O."/>
            <person name="Kellogg E.A."/>
            <person name="Brutnell T.P."/>
            <person name="Doust A.N."/>
            <person name="Tuskan G.A."/>
            <person name="Rokhsar D."/>
            <person name="Devos K.M."/>
        </authorList>
    </citation>
    <scope>NUCLEOTIDE SEQUENCE [LARGE SCALE GENOMIC DNA]</scope>
    <source>
        <strain evidence="2">cv. Yugu1</strain>
    </source>
</reference>
<evidence type="ECO:0000313" key="1">
    <source>
        <dbReference type="EnsemblPlants" id="KQL25681"/>
    </source>
</evidence>
<proteinExistence type="predicted"/>
<evidence type="ECO:0000313" key="2">
    <source>
        <dbReference type="Proteomes" id="UP000004995"/>
    </source>
</evidence>
<name>K3ZZ04_SETIT</name>
<accession>K3ZZ04</accession>
<keyword evidence="2" id="KW-1185">Reference proteome</keyword>
<protein>
    <submittedName>
        <fullName evidence="1">Uncharacterized protein</fullName>
    </submittedName>
</protein>
<dbReference type="InParanoid" id="K3ZZ04"/>